<dbReference type="Proteomes" id="UP000034736">
    <property type="component" value="Unassembled WGS sequence"/>
</dbReference>
<dbReference type="STRING" id="1618647.UW30_C0001G0045"/>
<comment type="caution">
    <text evidence="1">The sequence shown here is derived from an EMBL/GenBank/DDBJ whole genome shotgun (WGS) entry which is preliminary data.</text>
</comment>
<dbReference type="AlphaFoldDB" id="A0A0G1H6A8"/>
<proteinExistence type="predicted"/>
<name>A0A0G1H6A8_9BACT</name>
<keyword evidence="1" id="KW-0808">Transferase</keyword>
<dbReference type="SUPFAM" id="SSF52540">
    <property type="entry name" value="P-loop containing nucleoside triphosphate hydrolases"/>
    <property type="match status" value="1"/>
</dbReference>
<sequence length="218" mass="24175">MKPSELIKRQLTKGILPHAYLFSGTDEEAKTGAIEYIFSELLNVEPAKFSLHPDFYQIESDPITIDDIRALKMKASVGPLLGKKCVFYIKKIENLSWQASPALLKLLEEPGPNSFILASTENANSVLPTLKSRFAHLKFTGQTSSKKIERPAIPKKAPEGDSAVQFLMEALNYARSLAKKEPTRENVSRFSGLLKAASALQDPAVNKRLLAEYAIMLL</sequence>
<evidence type="ECO:0000313" key="2">
    <source>
        <dbReference type="Proteomes" id="UP000034736"/>
    </source>
</evidence>
<evidence type="ECO:0000313" key="1">
    <source>
        <dbReference type="EMBL" id="KKT42320.1"/>
    </source>
</evidence>
<accession>A0A0G1H6A8</accession>
<organism evidence="1 2">
    <name type="scientific">Candidatus Giovannonibacteria bacterium GW2011_GWA2_44_13b</name>
    <dbReference type="NCBI Taxonomy" id="1618647"/>
    <lineage>
        <taxon>Bacteria</taxon>
        <taxon>Candidatus Giovannoniibacteriota</taxon>
    </lineage>
</organism>
<dbReference type="Gene3D" id="3.40.50.300">
    <property type="entry name" value="P-loop containing nucleotide triphosphate hydrolases"/>
    <property type="match status" value="1"/>
</dbReference>
<dbReference type="GO" id="GO:0003887">
    <property type="term" value="F:DNA-directed DNA polymerase activity"/>
    <property type="evidence" value="ECO:0007669"/>
    <property type="project" value="UniProtKB-KW"/>
</dbReference>
<keyword evidence="1" id="KW-0239">DNA-directed DNA polymerase</keyword>
<protein>
    <submittedName>
        <fullName evidence="1">DNA-directed DNA polymerase</fullName>
    </submittedName>
</protein>
<keyword evidence="1" id="KW-0548">Nucleotidyltransferase</keyword>
<dbReference type="EMBL" id="LCHU01000001">
    <property type="protein sequence ID" value="KKT42320.1"/>
    <property type="molecule type" value="Genomic_DNA"/>
</dbReference>
<dbReference type="InterPro" id="IPR027417">
    <property type="entry name" value="P-loop_NTPase"/>
</dbReference>
<dbReference type="Pfam" id="PF13177">
    <property type="entry name" value="DNA_pol3_delta2"/>
    <property type="match status" value="1"/>
</dbReference>
<reference evidence="1 2" key="1">
    <citation type="journal article" date="2015" name="Nature">
        <title>rRNA introns, odd ribosomes, and small enigmatic genomes across a large radiation of phyla.</title>
        <authorList>
            <person name="Brown C.T."/>
            <person name="Hug L.A."/>
            <person name="Thomas B.C."/>
            <person name="Sharon I."/>
            <person name="Castelle C.J."/>
            <person name="Singh A."/>
            <person name="Wilkins M.J."/>
            <person name="Williams K.H."/>
            <person name="Banfield J.F."/>
        </authorList>
    </citation>
    <scope>NUCLEOTIDE SEQUENCE [LARGE SCALE GENOMIC DNA]</scope>
</reference>
<gene>
    <name evidence="1" type="ORF">UW30_C0001G0045</name>
</gene>